<protein>
    <recommendedName>
        <fullName evidence="4">BED-type domain-containing protein</fullName>
    </recommendedName>
</protein>
<evidence type="ECO:0000313" key="3">
    <source>
        <dbReference type="Proteomes" id="UP000289340"/>
    </source>
</evidence>
<dbReference type="GO" id="GO:0006357">
    <property type="term" value="P:regulation of transcription by RNA polymerase II"/>
    <property type="evidence" value="ECO:0007669"/>
    <property type="project" value="TreeGrafter"/>
</dbReference>
<feature type="compositionally biased region" description="Polar residues" evidence="1">
    <location>
        <begin position="88"/>
        <end position="100"/>
    </location>
</feature>
<reference evidence="2 3" key="1">
    <citation type="submission" date="2018-09" db="EMBL/GenBank/DDBJ databases">
        <title>A high-quality reference genome of wild soybean provides a powerful tool to mine soybean genomes.</title>
        <authorList>
            <person name="Xie M."/>
            <person name="Chung C.Y.L."/>
            <person name="Li M.-W."/>
            <person name="Wong F.-L."/>
            <person name="Chan T.-F."/>
            <person name="Lam H.-M."/>
        </authorList>
    </citation>
    <scope>NUCLEOTIDE SEQUENCE [LARGE SCALE GENOMIC DNA]</scope>
    <source>
        <strain evidence="3">cv. W05</strain>
        <tissue evidence="2">Hypocotyl of etiolated seedlings</tissue>
    </source>
</reference>
<dbReference type="SMART" id="SM00614">
    <property type="entry name" value="ZnF_BED"/>
    <property type="match status" value="1"/>
</dbReference>
<dbReference type="InterPro" id="IPR053031">
    <property type="entry name" value="Cuticle_assoc_protein"/>
</dbReference>
<dbReference type="Proteomes" id="UP000289340">
    <property type="component" value="Chromosome 17"/>
</dbReference>
<organism evidence="2 3">
    <name type="scientific">Glycine soja</name>
    <name type="common">Wild soybean</name>
    <dbReference type="NCBI Taxonomy" id="3848"/>
    <lineage>
        <taxon>Eukaryota</taxon>
        <taxon>Viridiplantae</taxon>
        <taxon>Streptophyta</taxon>
        <taxon>Embryophyta</taxon>
        <taxon>Tracheophyta</taxon>
        <taxon>Spermatophyta</taxon>
        <taxon>Magnoliopsida</taxon>
        <taxon>eudicotyledons</taxon>
        <taxon>Gunneridae</taxon>
        <taxon>Pentapetalae</taxon>
        <taxon>rosids</taxon>
        <taxon>fabids</taxon>
        <taxon>Fabales</taxon>
        <taxon>Fabaceae</taxon>
        <taxon>Papilionoideae</taxon>
        <taxon>50 kb inversion clade</taxon>
        <taxon>NPAAA clade</taxon>
        <taxon>indigoferoid/millettioid clade</taxon>
        <taxon>Phaseoleae</taxon>
        <taxon>Glycine</taxon>
        <taxon>Glycine subgen. Soja</taxon>
    </lineage>
</organism>
<evidence type="ECO:0008006" key="4">
    <source>
        <dbReference type="Google" id="ProtNLM"/>
    </source>
</evidence>
<comment type="caution">
    <text evidence="2">The sequence shown here is derived from an EMBL/GenBank/DDBJ whole genome shotgun (WGS) entry which is preliminary data.</text>
</comment>
<dbReference type="EMBL" id="QZWG01000017">
    <property type="protein sequence ID" value="RZB58467.1"/>
    <property type="molecule type" value="Genomic_DNA"/>
</dbReference>
<dbReference type="PANTHER" id="PTHR34396:SF22">
    <property type="entry name" value="ZINC FINGER BED DOMAIN-CONTAINING PROTEIN DAYSLEEPER-LIKE"/>
    <property type="match status" value="1"/>
</dbReference>
<feature type="region of interest" description="Disordered" evidence="1">
    <location>
        <begin position="88"/>
        <end position="108"/>
    </location>
</feature>
<name>A0A445GB70_GLYSO</name>
<dbReference type="GO" id="GO:1990837">
    <property type="term" value="F:sequence-specific double-stranded DNA binding"/>
    <property type="evidence" value="ECO:0007669"/>
    <property type="project" value="TreeGrafter"/>
</dbReference>
<gene>
    <name evidence="2" type="ORF">D0Y65_046868</name>
</gene>
<sequence>MGRFKLSERGAAIPTKKIAFPTRYIWNSANTLDRDENPKLWDLAFASVATSTHHLLVTHQAQEVLCVRGYIMSTPMVGDECNEHVPLTTNKLDGNKNTNQEGEENVIKKKRKKTSSVWKDFDEVEIVGVGKKAICKHFKVRLSTSGPWGSTSHLRRHSKKCNEKKLHMAKEKNQSVIPFKSFNPSNPFLIPGDKYSNERMREIIATTVMVNEYPFSIVENEVWMWAFQYENLDFQKVLAPRRGIDVADAIFKCLKAWGIEEKALSVSLTMLLTMTHV</sequence>
<keyword evidence="3" id="KW-1185">Reference proteome</keyword>
<dbReference type="GO" id="GO:0005634">
    <property type="term" value="C:nucleus"/>
    <property type="evidence" value="ECO:0007669"/>
    <property type="project" value="TreeGrafter"/>
</dbReference>
<dbReference type="AlphaFoldDB" id="A0A445GB70"/>
<proteinExistence type="predicted"/>
<dbReference type="PANTHER" id="PTHR34396">
    <property type="entry name" value="OS03G0264950 PROTEIN-RELATED"/>
    <property type="match status" value="1"/>
</dbReference>
<evidence type="ECO:0000313" key="2">
    <source>
        <dbReference type="EMBL" id="RZB58467.1"/>
    </source>
</evidence>
<accession>A0A445GB70</accession>
<evidence type="ECO:0000256" key="1">
    <source>
        <dbReference type="SAM" id="MobiDB-lite"/>
    </source>
</evidence>